<evidence type="ECO:0000313" key="3">
    <source>
        <dbReference type="Proteomes" id="UP000467322"/>
    </source>
</evidence>
<organism evidence="2 3">
    <name type="scientific">Maritimibacter harenae</name>
    <dbReference type="NCBI Taxonomy" id="2606218"/>
    <lineage>
        <taxon>Bacteria</taxon>
        <taxon>Pseudomonadati</taxon>
        <taxon>Pseudomonadota</taxon>
        <taxon>Alphaproteobacteria</taxon>
        <taxon>Rhodobacterales</taxon>
        <taxon>Roseobacteraceae</taxon>
        <taxon>Maritimibacter</taxon>
    </lineage>
</organism>
<name>A0A845M987_9RHOB</name>
<keyword evidence="1" id="KW-1133">Transmembrane helix</keyword>
<keyword evidence="1" id="KW-0472">Membrane</keyword>
<feature type="transmembrane region" description="Helical" evidence="1">
    <location>
        <begin position="21"/>
        <end position="42"/>
    </location>
</feature>
<evidence type="ECO:0000313" key="2">
    <source>
        <dbReference type="EMBL" id="MZR12981.1"/>
    </source>
</evidence>
<comment type="caution">
    <text evidence="2">The sequence shown here is derived from an EMBL/GenBank/DDBJ whole genome shotgun (WGS) entry which is preliminary data.</text>
</comment>
<dbReference type="Proteomes" id="UP000467322">
    <property type="component" value="Unassembled WGS sequence"/>
</dbReference>
<evidence type="ECO:0000256" key="1">
    <source>
        <dbReference type="SAM" id="Phobius"/>
    </source>
</evidence>
<keyword evidence="3" id="KW-1185">Reference proteome</keyword>
<proteinExistence type="predicted"/>
<dbReference type="EMBL" id="WTUX01000011">
    <property type="protein sequence ID" value="MZR12981.1"/>
    <property type="molecule type" value="Genomic_DNA"/>
</dbReference>
<protein>
    <submittedName>
        <fullName evidence="2">Uncharacterized protein</fullName>
    </submittedName>
</protein>
<keyword evidence="1" id="KW-0812">Transmembrane</keyword>
<dbReference type="AlphaFoldDB" id="A0A845M987"/>
<sequence>MAEHSYEPPRAQNEQSSGGNTGLAVIVGLLVAAVAVIGWFVFGEQTGNASQSLSITIGGSGGDTGQAVEDAATSIGEAAQAVEGAAEEAAQ</sequence>
<reference evidence="2 3" key="1">
    <citation type="submission" date="2019-12" db="EMBL/GenBank/DDBJ databases">
        <title>Maritimibacter sp. nov. sp. isolated from sea sand.</title>
        <authorList>
            <person name="Kim J."/>
            <person name="Jeong S.E."/>
            <person name="Jung H.S."/>
            <person name="Jeon C.O."/>
        </authorList>
    </citation>
    <scope>NUCLEOTIDE SEQUENCE [LARGE SCALE GENOMIC DNA]</scope>
    <source>
        <strain evidence="2 3">DP07</strain>
    </source>
</reference>
<accession>A0A845M987</accession>
<gene>
    <name evidence="2" type="ORF">GQE99_08110</name>
</gene>
<dbReference type="RefSeq" id="WP_161351094.1">
    <property type="nucleotide sequence ID" value="NZ_WTUX01000011.1"/>
</dbReference>